<dbReference type="EMBL" id="UZAJ01018201">
    <property type="protein sequence ID" value="VDO81465.1"/>
    <property type="molecule type" value="Genomic_DNA"/>
</dbReference>
<protein>
    <submittedName>
        <fullName evidence="5">FH2 domain-containing protein</fullName>
    </submittedName>
</protein>
<reference evidence="5" key="1">
    <citation type="submission" date="2016-06" db="UniProtKB">
        <authorList>
            <consortium name="WormBaseParasite"/>
        </authorList>
    </citation>
    <scope>IDENTIFICATION</scope>
</reference>
<evidence type="ECO:0000313" key="5">
    <source>
        <dbReference type="WBParaSite" id="OFLC_0001205301-mRNA-1"/>
    </source>
</evidence>
<proteinExistence type="predicted"/>
<dbReference type="InterPro" id="IPR015425">
    <property type="entry name" value="FH2_Formin"/>
</dbReference>
<keyword evidence="4" id="KW-1185">Reference proteome</keyword>
<accession>A0A183HX41</accession>
<evidence type="ECO:0000259" key="2">
    <source>
        <dbReference type="PROSITE" id="PS51444"/>
    </source>
</evidence>
<dbReference type="PROSITE" id="PS51444">
    <property type="entry name" value="FH2"/>
    <property type="match status" value="1"/>
</dbReference>
<dbReference type="Gene3D" id="1.20.58.2220">
    <property type="entry name" value="Formin, FH2 domain"/>
    <property type="match status" value="1"/>
</dbReference>
<dbReference type="AlphaFoldDB" id="A0A183HX41"/>
<organism evidence="5">
    <name type="scientific">Onchocerca flexuosa</name>
    <dbReference type="NCBI Taxonomy" id="387005"/>
    <lineage>
        <taxon>Eukaryota</taxon>
        <taxon>Metazoa</taxon>
        <taxon>Ecdysozoa</taxon>
        <taxon>Nematoda</taxon>
        <taxon>Chromadorea</taxon>
        <taxon>Rhabditida</taxon>
        <taxon>Spirurina</taxon>
        <taxon>Spiruromorpha</taxon>
        <taxon>Filarioidea</taxon>
        <taxon>Onchocercidae</taxon>
        <taxon>Onchocerca</taxon>
    </lineage>
</organism>
<feature type="compositionally biased region" description="Polar residues" evidence="1">
    <location>
        <begin position="28"/>
        <end position="38"/>
    </location>
</feature>
<dbReference type="Proteomes" id="UP000267606">
    <property type="component" value="Unassembled WGS sequence"/>
</dbReference>
<feature type="region of interest" description="Disordered" evidence="1">
    <location>
        <begin position="17"/>
        <end position="46"/>
    </location>
</feature>
<evidence type="ECO:0000313" key="4">
    <source>
        <dbReference type="Proteomes" id="UP000267606"/>
    </source>
</evidence>
<dbReference type="InterPro" id="IPR042201">
    <property type="entry name" value="FH2_Formin_sf"/>
</dbReference>
<sequence>IIPKEISKESFWAQTAEEKFANERRQSNTESDSTTSGKSLPKKKVRKPLIIQDEKILQNLAILQGSQKIPLEEWKRILLEIDDRVISSGTMQQLRNALPPSDILQKLQDLAGNKFNEMPEGEQVTSSKYFLSKNEFSI</sequence>
<reference evidence="3 4" key="2">
    <citation type="submission" date="2018-11" db="EMBL/GenBank/DDBJ databases">
        <authorList>
            <consortium name="Pathogen Informatics"/>
        </authorList>
    </citation>
    <scope>NUCLEOTIDE SEQUENCE [LARGE SCALE GENOMIC DNA]</scope>
</reference>
<gene>
    <name evidence="3" type="ORF">OFLC_LOCUS12050</name>
</gene>
<feature type="compositionally biased region" description="Basic and acidic residues" evidence="1">
    <location>
        <begin position="17"/>
        <end position="27"/>
    </location>
</feature>
<dbReference type="SUPFAM" id="SSF101447">
    <property type="entry name" value="Formin homology 2 domain (FH2 domain)"/>
    <property type="match status" value="1"/>
</dbReference>
<dbReference type="STRING" id="387005.A0A183HX41"/>
<feature type="domain" description="FH2" evidence="2">
    <location>
        <begin position="1"/>
        <end position="138"/>
    </location>
</feature>
<name>A0A183HX41_9BILA</name>
<dbReference type="WBParaSite" id="OFLC_0001205301-mRNA-1">
    <property type="protein sequence ID" value="OFLC_0001205301-mRNA-1"/>
    <property type="gene ID" value="OFLC_0001205301"/>
</dbReference>
<evidence type="ECO:0000256" key="1">
    <source>
        <dbReference type="SAM" id="MobiDB-lite"/>
    </source>
</evidence>
<evidence type="ECO:0000313" key="3">
    <source>
        <dbReference type="EMBL" id="VDO81465.1"/>
    </source>
</evidence>